<accession>A0A2P6MYB9</accession>
<dbReference type="AlphaFoldDB" id="A0A2P6MYB9"/>
<dbReference type="InParanoid" id="A0A2P6MYB9"/>
<dbReference type="EMBL" id="MDYQ01000305">
    <property type="protein sequence ID" value="PRP76719.1"/>
    <property type="molecule type" value="Genomic_DNA"/>
</dbReference>
<keyword evidence="2" id="KW-1185">Reference proteome</keyword>
<reference evidence="1 2" key="1">
    <citation type="journal article" date="2018" name="Genome Biol. Evol.">
        <title>Multiple Roots of Fruiting Body Formation in Amoebozoa.</title>
        <authorList>
            <person name="Hillmann F."/>
            <person name="Forbes G."/>
            <person name="Novohradska S."/>
            <person name="Ferling I."/>
            <person name="Riege K."/>
            <person name="Groth M."/>
            <person name="Westermann M."/>
            <person name="Marz M."/>
            <person name="Spaller T."/>
            <person name="Winckler T."/>
            <person name="Schaap P."/>
            <person name="Glockner G."/>
        </authorList>
    </citation>
    <scope>NUCLEOTIDE SEQUENCE [LARGE SCALE GENOMIC DNA]</scope>
    <source>
        <strain evidence="1 2">Jena</strain>
    </source>
</reference>
<protein>
    <submittedName>
        <fullName evidence="1">Uncharacterized protein</fullName>
    </submittedName>
</protein>
<gene>
    <name evidence="1" type="ORF">PROFUN_14815</name>
</gene>
<sequence>MPLSPDVSTVVTLNHPISHRPPRSLKDVALKDVARVDQLNRKMRVLQQELDDEWAALHQDLVQLESSIARDDQEQILKHSTSSGKRVAYTAQLKIRMKELNPQRLFFRRSEQMYNYAFNSKYHVTVQSVVQMLWELKSTSSSEVDYNFSRRTRSATSHHNTPRTHGKIYCCLAFAQYQPDPNIYIKDHPFDWTTLSSFSDSNCQNRLSARVVRVDLCSGGGNQYAVGFCAVNSTAPNYVFLCGADATCIAVTYGQCVANSYPNIAGAYLRIDCTEPFPRYPSDSVVYTFSNSCGSANASYLIQDPQNTCQEGNNELISCANGQSTFRQCNGGCGACETNSVITRGENCFVNDQAAYTTATCGGSFETPSSGMLITPFIFISLAAMLLF</sequence>
<evidence type="ECO:0000313" key="1">
    <source>
        <dbReference type="EMBL" id="PRP76719.1"/>
    </source>
</evidence>
<proteinExistence type="predicted"/>
<dbReference type="Proteomes" id="UP000241769">
    <property type="component" value="Unassembled WGS sequence"/>
</dbReference>
<comment type="caution">
    <text evidence="1">The sequence shown here is derived from an EMBL/GenBank/DDBJ whole genome shotgun (WGS) entry which is preliminary data.</text>
</comment>
<organism evidence="1 2">
    <name type="scientific">Planoprotostelium fungivorum</name>
    <dbReference type="NCBI Taxonomy" id="1890364"/>
    <lineage>
        <taxon>Eukaryota</taxon>
        <taxon>Amoebozoa</taxon>
        <taxon>Evosea</taxon>
        <taxon>Variosea</taxon>
        <taxon>Cavosteliida</taxon>
        <taxon>Cavosteliaceae</taxon>
        <taxon>Planoprotostelium</taxon>
    </lineage>
</organism>
<name>A0A2P6MYB9_9EUKA</name>
<evidence type="ECO:0000313" key="2">
    <source>
        <dbReference type="Proteomes" id="UP000241769"/>
    </source>
</evidence>